<organism evidence="2 3">
    <name type="scientific">Actinomadura fulvescens</name>
    <dbReference type="NCBI Taxonomy" id="46160"/>
    <lineage>
        <taxon>Bacteria</taxon>
        <taxon>Bacillati</taxon>
        <taxon>Actinomycetota</taxon>
        <taxon>Actinomycetes</taxon>
        <taxon>Streptosporangiales</taxon>
        <taxon>Thermomonosporaceae</taxon>
        <taxon>Actinomadura</taxon>
    </lineage>
</organism>
<evidence type="ECO:0000256" key="1">
    <source>
        <dbReference type="SAM" id="MobiDB-lite"/>
    </source>
</evidence>
<protein>
    <submittedName>
        <fullName evidence="2">Uncharacterized protein</fullName>
    </submittedName>
</protein>
<proteinExistence type="predicted"/>
<accession>A0ABP6CC67</accession>
<keyword evidence="3" id="KW-1185">Reference proteome</keyword>
<dbReference type="InterPro" id="IPR029787">
    <property type="entry name" value="Nucleotide_cyclase"/>
</dbReference>
<dbReference type="SUPFAM" id="SSF55073">
    <property type="entry name" value="Nucleotide cyclase"/>
    <property type="match status" value="1"/>
</dbReference>
<evidence type="ECO:0000313" key="3">
    <source>
        <dbReference type="Proteomes" id="UP001501509"/>
    </source>
</evidence>
<gene>
    <name evidence="2" type="ORF">GCM10010411_52930</name>
</gene>
<dbReference type="RefSeq" id="WP_344545090.1">
    <property type="nucleotide sequence ID" value="NZ_BAAATD010000007.1"/>
</dbReference>
<feature type="region of interest" description="Disordered" evidence="1">
    <location>
        <begin position="198"/>
        <end position="235"/>
    </location>
</feature>
<sequence>MVPISTSDALWSTSGALHHAMLAADIVGFGSHDPAVHSYLHTALYRIITESLAEIDVPLQHCHHEDRGDAILVIAPTRISVEPLLGRWPHHLRAALRHHNRISAATAQLRLRVAVNAGYVQRDEHGVGGRAVLHLYRLLDTPAFKAAIDDHSADLGLITSHYLYQEIIRDGPGLIDPATFTAITVDSKETHGPAWLQLPPPASSRTPSAPTIVCAPPGPRVPLGREPRSRRPHRQ</sequence>
<evidence type="ECO:0000313" key="2">
    <source>
        <dbReference type="EMBL" id="GAA2611797.1"/>
    </source>
</evidence>
<comment type="caution">
    <text evidence="2">The sequence shown here is derived from an EMBL/GenBank/DDBJ whole genome shotgun (WGS) entry which is preliminary data.</text>
</comment>
<dbReference type="EMBL" id="BAAATD010000007">
    <property type="protein sequence ID" value="GAA2611797.1"/>
    <property type="molecule type" value="Genomic_DNA"/>
</dbReference>
<name>A0ABP6CC67_9ACTN</name>
<reference evidence="3" key="1">
    <citation type="journal article" date="2019" name="Int. J. Syst. Evol. Microbiol.">
        <title>The Global Catalogue of Microorganisms (GCM) 10K type strain sequencing project: providing services to taxonomists for standard genome sequencing and annotation.</title>
        <authorList>
            <consortium name="The Broad Institute Genomics Platform"/>
            <consortium name="The Broad Institute Genome Sequencing Center for Infectious Disease"/>
            <person name="Wu L."/>
            <person name="Ma J."/>
        </authorList>
    </citation>
    <scope>NUCLEOTIDE SEQUENCE [LARGE SCALE GENOMIC DNA]</scope>
    <source>
        <strain evidence="3">JCM 6833</strain>
    </source>
</reference>
<dbReference type="Proteomes" id="UP001501509">
    <property type="component" value="Unassembled WGS sequence"/>
</dbReference>